<dbReference type="EMBL" id="DS814797">
    <property type="protein sequence ID" value="EEC11328.1"/>
    <property type="molecule type" value="Genomic_DNA"/>
</dbReference>
<name>B7PXK6_IXOSC</name>
<feature type="region of interest" description="Disordered" evidence="1">
    <location>
        <begin position="64"/>
        <end position="126"/>
    </location>
</feature>
<feature type="non-terminal residue" evidence="2">
    <location>
        <position position="126"/>
    </location>
</feature>
<dbReference type="VEuPathDB" id="VectorBase:ISCW020424"/>
<gene>
    <name evidence="2" type="ORF">IscW_ISCW020424</name>
</gene>
<organism>
    <name type="scientific">Ixodes scapularis</name>
    <name type="common">Black-legged tick</name>
    <name type="synonym">Deer tick</name>
    <dbReference type="NCBI Taxonomy" id="6945"/>
    <lineage>
        <taxon>Eukaryota</taxon>
        <taxon>Metazoa</taxon>
        <taxon>Ecdysozoa</taxon>
        <taxon>Arthropoda</taxon>
        <taxon>Chelicerata</taxon>
        <taxon>Arachnida</taxon>
        <taxon>Acari</taxon>
        <taxon>Parasitiformes</taxon>
        <taxon>Ixodida</taxon>
        <taxon>Ixodoidea</taxon>
        <taxon>Ixodidae</taxon>
        <taxon>Ixodinae</taxon>
        <taxon>Ixodes</taxon>
    </lineage>
</organism>
<accession>B7PXK6</accession>
<reference evidence="2" key="1">
    <citation type="submission" date="2008-03" db="EMBL/GenBank/DDBJ databases">
        <title>Annotation of Ixodes scapularis.</title>
        <authorList>
            <consortium name="Ixodes scapularis Genome Project Consortium"/>
            <person name="Caler E."/>
            <person name="Hannick L.I."/>
            <person name="Bidwell S."/>
            <person name="Joardar V."/>
            <person name="Thiagarajan M."/>
            <person name="Amedeo P."/>
            <person name="Galinsky K.J."/>
            <person name="Schobel S."/>
            <person name="Inman J."/>
            <person name="Hostetler J."/>
            <person name="Miller J."/>
            <person name="Hammond M."/>
            <person name="Megy K."/>
            <person name="Lawson D."/>
            <person name="Kodira C."/>
            <person name="Sutton G."/>
            <person name="Meyer J."/>
            <person name="Hill C.A."/>
            <person name="Birren B."/>
            <person name="Nene V."/>
            <person name="Collins F."/>
            <person name="Alarcon-Chaidez F."/>
            <person name="Wikel S."/>
            <person name="Strausberg R."/>
        </authorList>
    </citation>
    <scope>NUCLEOTIDE SEQUENCE [LARGE SCALE GENOMIC DNA]</scope>
    <source>
        <strain evidence="2">Wikel colony</strain>
    </source>
</reference>
<dbReference type="HOGENOM" id="CLU_1998222_0_0_1"/>
<dbReference type="PaxDb" id="6945-B7PXK6"/>
<feature type="non-terminal residue" evidence="2">
    <location>
        <position position="1"/>
    </location>
</feature>
<protein>
    <submittedName>
        <fullName evidence="2">Uncharacterized protein</fullName>
    </submittedName>
</protein>
<evidence type="ECO:0000313" key="2">
    <source>
        <dbReference type="EMBL" id="EEC11328.1"/>
    </source>
</evidence>
<evidence type="ECO:0000256" key="1">
    <source>
        <dbReference type="SAM" id="MobiDB-lite"/>
    </source>
</evidence>
<dbReference type="AlphaFoldDB" id="B7PXK6"/>
<sequence>PGRSIQIIKRAGHSSPASSKKPPLTLAPRPDAAIPRLSLSLTAPLHSPSPVAFRVYSRPAVPSSRIFKSGRPPVELSPLNDGPFLPSGKKATMPRAGRIQLLPKEPFSRSSRPSIPSPKAPLRSSR</sequence>
<feature type="region of interest" description="Disordered" evidence="1">
    <location>
        <begin position="1"/>
        <end position="30"/>
    </location>
</feature>
<proteinExistence type="predicted"/>